<name>A0A6I4VWA2_9BACL</name>
<protein>
    <submittedName>
        <fullName evidence="1">Uncharacterized protein</fullName>
    </submittedName>
</protein>
<dbReference type="AlphaFoldDB" id="A0A6I4VWA2"/>
<dbReference type="Proteomes" id="UP000430692">
    <property type="component" value="Unassembled WGS sequence"/>
</dbReference>
<keyword evidence="2" id="KW-1185">Reference proteome</keyword>
<dbReference type="RefSeq" id="WP_160802226.1">
    <property type="nucleotide sequence ID" value="NZ_WUUL01000010.1"/>
</dbReference>
<proteinExistence type="predicted"/>
<reference evidence="1 2" key="1">
    <citation type="submission" date="2019-12" db="EMBL/GenBank/DDBJ databases">
        <title>Whole-genome analyses of novel actinobacteria.</title>
        <authorList>
            <person name="Sahin N."/>
            <person name="Saygin H."/>
        </authorList>
    </citation>
    <scope>NUCLEOTIDE SEQUENCE [LARGE SCALE GENOMIC DNA]</scope>
    <source>
        <strain evidence="1 2">KC615</strain>
    </source>
</reference>
<accession>A0A6I4VWA2</accession>
<dbReference type="EMBL" id="WUUL01000010">
    <property type="protein sequence ID" value="MXQ54871.1"/>
    <property type="molecule type" value="Genomic_DNA"/>
</dbReference>
<comment type="caution">
    <text evidence="1">The sequence shown here is derived from an EMBL/GenBank/DDBJ whole genome shotgun (WGS) entry which is preliminary data.</text>
</comment>
<sequence>MNGEIKPPSSYAEWLNCFEVLGTGMHDEELLEAVSKGKVPWSDGIAQRFAERMMDAVSERLQKAVEQFGKELGRARGEEYAVVQAILALRRQIKYMLRFVSAPVFPEEIIKTFSAEIEKNATNIQDQILSEVKKDPSGRLVRVVQHTPLLVREEPVSNDTSIPMGKTKRRIIF</sequence>
<evidence type="ECO:0000313" key="2">
    <source>
        <dbReference type="Proteomes" id="UP000430692"/>
    </source>
</evidence>
<organism evidence="1 2">
    <name type="scientific">Shimazuella alba</name>
    <dbReference type="NCBI Taxonomy" id="2690964"/>
    <lineage>
        <taxon>Bacteria</taxon>
        <taxon>Bacillati</taxon>
        <taxon>Bacillota</taxon>
        <taxon>Bacilli</taxon>
        <taxon>Bacillales</taxon>
        <taxon>Thermoactinomycetaceae</taxon>
        <taxon>Shimazuella</taxon>
    </lineage>
</organism>
<gene>
    <name evidence="1" type="ORF">GSM42_14330</name>
</gene>
<evidence type="ECO:0000313" key="1">
    <source>
        <dbReference type="EMBL" id="MXQ54871.1"/>
    </source>
</evidence>